<comment type="caution">
    <text evidence="2">The sequence shown here is derived from an EMBL/GenBank/DDBJ whole genome shotgun (WGS) entry which is preliminary data.</text>
</comment>
<gene>
    <name evidence="2" type="ORF">B7H23_12840</name>
</gene>
<evidence type="ECO:0000313" key="2">
    <source>
        <dbReference type="EMBL" id="OXS99085.1"/>
    </source>
</evidence>
<dbReference type="SUPFAM" id="SSF52833">
    <property type="entry name" value="Thioredoxin-like"/>
    <property type="match status" value="1"/>
</dbReference>
<protein>
    <recommendedName>
        <fullName evidence="1">DSBA-like thioredoxin domain-containing protein</fullName>
    </recommendedName>
</protein>
<reference evidence="3" key="1">
    <citation type="journal article" date="2017" name="Int. J. Syst. Evol. Microbiol.">
        <title>Notoacmeibacter marinus gen. nov., sp. nov., isolated from the gut of a limpet and proposal of Notoacmeibacteraceae fam. nov. in the order Rhizobiales of the class Alphaproteobacteria.</title>
        <authorList>
            <person name="Huang Z."/>
            <person name="Guo F."/>
            <person name="Lai Q."/>
        </authorList>
    </citation>
    <scope>NUCLEOTIDE SEQUENCE [LARGE SCALE GENOMIC DNA]</scope>
    <source>
        <strain evidence="3">XMTR2A4</strain>
    </source>
</reference>
<evidence type="ECO:0000259" key="1">
    <source>
        <dbReference type="Pfam" id="PF01323"/>
    </source>
</evidence>
<feature type="domain" description="DSBA-like thioredoxin" evidence="1">
    <location>
        <begin position="49"/>
        <end position="250"/>
    </location>
</feature>
<dbReference type="AlphaFoldDB" id="A0A231UUY8"/>
<dbReference type="PANTHER" id="PTHR13887">
    <property type="entry name" value="GLUTATHIONE S-TRANSFERASE KAPPA"/>
    <property type="match status" value="1"/>
</dbReference>
<organism evidence="2 3">
    <name type="scientific">Notoacmeibacter marinus</name>
    <dbReference type="NCBI Taxonomy" id="1876515"/>
    <lineage>
        <taxon>Bacteria</taxon>
        <taxon>Pseudomonadati</taxon>
        <taxon>Pseudomonadota</taxon>
        <taxon>Alphaproteobacteria</taxon>
        <taxon>Hyphomicrobiales</taxon>
        <taxon>Notoacmeibacteraceae</taxon>
        <taxon>Notoacmeibacter</taxon>
    </lineage>
</organism>
<sequence>MPISPIRSRPLFTDFNCRHGGGKLRRTSKFARNPILDQSPPSSINPLILDIVSDVVCPWCYIHFRYLEKARQSLPDLPLAIRWRPFQLDSTIPSGGIARSDYLINKFGSQERIEQLYDTVAKEGESAGIDFAFDKIEISPNTLDAHRVLHWAGTENLDIQHRLVERLFVIFFEEGGNLADHQTLAAAAEEAGMQKDVVLTLLAGDADRDLVLEEIVQANEMGVQGVPFTLIEQRYGLSGAQPPETLTAALRNVAASLKNNSPSLN</sequence>
<dbReference type="Pfam" id="PF01323">
    <property type="entry name" value="DSBA"/>
    <property type="match status" value="1"/>
</dbReference>
<dbReference type="InterPro" id="IPR001853">
    <property type="entry name" value="DSBA-like_thioredoxin_dom"/>
</dbReference>
<dbReference type="Proteomes" id="UP000215405">
    <property type="component" value="Unassembled WGS sequence"/>
</dbReference>
<name>A0A231UUY8_9HYPH</name>
<dbReference type="InterPro" id="IPR036249">
    <property type="entry name" value="Thioredoxin-like_sf"/>
</dbReference>
<dbReference type="EMBL" id="NBYO01000003">
    <property type="protein sequence ID" value="OXS99085.1"/>
    <property type="molecule type" value="Genomic_DNA"/>
</dbReference>
<dbReference type="GO" id="GO:0016491">
    <property type="term" value="F:oxidoreductase activity"/>
    <property type="evidence" value="ECO:0007669"/>
    <property type="project" value="InterPro"/>
</dbReference>
<proteinExistence type="predicted"/>
<accession>A0A231UUY8</accession>
<evidence type="ECO:0000313" key="3">
    <source>
        <dbReference type="Proteomes" id="UP000215405"/>
    </source>
</evidence>
<dbReference type="CDD" id="cd03024">
    <property type="entry name" value="DsbA_FrnE"/>
    <property type="match status" value="1"/>
</dbReference>
<dbReference type="PANTHER" id="PTHR13887:SF41">
    <property type="entry name" value="THIOREDOXIN SUPERFAMILY PROTEIN"/>
    <property type="match status" value="1"/>
</dbReference>
<dbReference type="Gene3D" id="3.40.30.10">
    <property type="entry name" value="Glutaredoxin"/>
    <property type="match status" value="1"/>
</dbReference>
<keyword evidence="3" id="KW-1185">Reference proteome</keyword>